<dbReference type="Gene3D" id="3.50.50.60">
    <property type="entry name" value="FAD/NAD(P)-binding domain"/>
    <property type="match status" value="3"/>
</dbReference>
<dbReference type="InterPro" id="IPR036188">
    <property type="entry name" value="FAD/NAD-bd_sf"/>
</dbReference>
<evidence type="ECO:0000256" key="5">
    <source>
        <dbReference type="ARBA" id="ARBA00022857"/>
    </source>
</evidence>
<evidence type="ECO:0000256" key="6">
    <source>
        <dbReference type="ARBA" id="ARBA00023002"/>
    </source>
</evidence>
<dbReference type="SUPFAM" id="SSF51905">
    <property type="entry name" value="FAD/NAD(P)-binding domain"/>
    <property type="match status" value="2"/>
</dbReference>
<keyword evidence="3 7" id="KW-0285">Flavoprotein</keyword>
<keyword evidence="7" id="KW-0503">Monooxygenase</keyword>
<dbReference type="AlphaFoldDB" id="A0ABD3AWR7"/>
<name>A0ABD3AWR7_9GENT</name>
<dbReference type="FunFam" id="3.50.50.60:FF:000167">
    <property type="entry name" value="Flavin-containing monooxygenase"/>
    <property type="match status" value="1"/>
</dbReference>
<protein>
    <recommendedName>
        <fullName evidence="7">Flavin-containing monooxygenase</fullName>
        <ecNumber evidence="7">1.-.-.-</ecNumber>
    </recommendedName>
</protein>
<evidence type="ECO:0000313" key="8">
    <source>
        <dbReference type="EMBL" id="KAL3535488.1"/>
    </source>
</evidence>
<dbReference type="Pfam" id="PF00743">
    <property type="entry name" value="FMO-like"/>
    <property type="match status" value="1"/>
</dbReference>
<keyword evidence="4 7" id="KW-0274">FAD</keyword>
<comment type="similarity">
    <text evidence="2 7">Belongs to the FMO family.</text>
</comment>
<dbReference type="FunFam" id="3.50.50.60:FF:000199">
    <property type="entry name" value="Flavin-containing monooxygenase"/>
    <property type="match status" value="1"/>
</dbReference>
<reference evidence="8 9" key="1">
    <citation type="submission" date="2024-11" db="EMBL/GenBank/DDBJ databases">
        <title>A near-complete genome assembly of Cinchona calisaya.</title>
        <authorList>
            <person name="Lian D.C."/>
            <person name="Zhao X.W."/>
            <person name="Wei L."/>
        </authorList>
    </citation>
    <scope>NUCLEOTIDE SEQUENCE [LARGE SCALE GENOMIC DNA]</scope>
    <source>
        <tissue evidence="8">Nenye</tissue>
    </source>
</reference>
<dbReference type="EMBL" id="JBJUIK010000002">
    <property type="protein sequence ID" value="KAL3535488.1"/>
    <property type="molecule type" value="Genomic_DNA"/>
</dbReference>
<comment type="caution">
    <text evidence="8">The sequence shown here is derived from an EMBL/GenBank/DDBJ whole genome shotgun (WGS) entry which is preliminary data.</text>
</comment>
<comment type="cofactor">
    <cofactor evidence="1 7">
        <name>FAD</name>
        <dbReference type="ChEBI" id="CHEBI:57692"/>
    </cofactor>
</comment>
<evidence type="ECO:0000256" key="4">
    <source>
        <dbReference type="ARBA" id="ARBA00022827"/>
    </source>
</evidence>
<dbReference type="PIRSF" id="PIRSF000332">
    <property type="entry name" value="FMO"/>
    <property type="match status" value="1"/>
</dbReference>
<dbReference type="InterPro" id="IPR050346">
    <property type="entry name" value="FMO-like"/>
</dbReference>
<keyword evidence="5" id="KW-0521">NADP</keyword>
<dbReference type="GO" id="GO:0004497">
    <property type="term" value="F:monooxygenase activity"/>
    <property type="evidence" value="ECO:0007669"/>
    <property type="project" value="UniProtKB-KW"/>
</dbReference>
<evidence type="ECO:0000256" key="2">
    <source>
        <dbReference type="ARBA" id="ARBA00009183"/>
    </source>
</evidence>
<dbReference type="Proteomes" id="UP001630127">
    <property type="component" value="Unassembled WGS sequence"/>
</dbReference>
<dbReference type="InterPro" id="IPR020946">
    <property type="entry name" value="Flavin_mOase-like"/>
</dbReference>
<evidence type="ECO:0000256" key="7">
    <source>
        <dbReference type="RuleBase" id="RU361177"/>
    </source>
</evidence>
<evidence type="ECO:0000313" key="9">
    <source>
        <dbReference type="Proteomes" id="UP001630127"/>
    </source>
</evidence>
<evidence type="ECO:0000256" key="3">
    <source>
        <dbReference type="ARBA" id="ARBA00022630"/>
    </source>
</evidence>
<keyword evidence="9" id="KW-1185">Reference proteome</keyword>
<gene>
    <name evidence="8" type="ORF">ACH5RR_003949</name>
</gene>
<proteinExistence type="inferred from homology"/>
<dbReference type="PANTHER" id="PTHR23023">
    <property type="entry name" value="DIMETHYLANILINE MONOOXYGENASE"/>
    <property type="match status" value="1"/>
</dbReference>
<organism evidence="8 9">
    <name type="scientific">Cinchona calisaya</name>
    <dbReference type="NCBI Taxonomy" id="153742"/>
    <lineage>
        <taxon>Eukaryota</taxon>
        <taxon>Viridiplantae</taxon>
        <taxon>Streptophyta</taxon>
        <taxon>Embryophyta</taxon>
        <taxon>Tracheophyta</taxon>
        <taxon>Spermatophyta</taxon>
        <taxon>Magnoliopsida</taxon>
        <taxon>eudicotyledons</taxon>
        <taxon>Gunneridae</taxon>
        <taxon>Pentapetalae</taxon>
        <taxon>asterids</taxon>
        <taxon>lamiids</taxon>
        <taxon>Gentianales</taxon>
        <taxon>Rubiaceae</taxon>
        <taxon>Cinchonoideae</taxon>
        <taxon>Cinchoneae</taxon>
        <taxon>Cinchona</taxon>
    </lineage>
</organism>
<dbReference type="EC" id="1.-.-.-" evidence="7"/>
<dbReference type="InterPro" id="IPR000960">
    <property type="entry name" value="Flavin_mOase"/>
</dbReference>
<accession>A0ABD3AWR7</accession>
<keyword evidence="6 7" id="KW-0560">Oxidoreductase</keyword>
<evidence type="ECO:0000256" key="1">
    <source>
        <dbReference type="ARBA" id="ARBA00001974"/>
    </source>
</evidence>
<sequence>MAIFSKIGIIGAGISGIAAAKQLKKYNPIVFEATNSLGGVWKHCSFRSTKLQTPRCDYEFSDFPWTQRDNSSFPTYLEILEYLESYATHFGVMELIKFNSKVVEIRFVGNSDYQDDNSNGYGNLLNGQPVWEVAVQTDNPDVVEWYAFEFLVICTGKYGDVPIIPNFPHNKGPEVFKGQILHSLDYCKLDEESSVQLLKNKKVAVVGYKKSAIDLVVECAKANQGPEGQPCTMVVRTLHWTVPHYSVWGLPFYLFYSTRASQFLHERPNQGIIRNVLCKLLHPVRKAMSKIIESYLVWRLPLNKYGLTPDHPFEEDYGSCQMAILPEEFFEEADKGMIEFKRSLKWWFWEGGVEFDDNTKLEADVVLLATGFDGKRKLRTILPEPFCSLIETEGMMPLYRGTIHPLIPNMAFVGYIESVSNLHTAEIRCKWLSRLVDDAFKLPSIEKMLEQTQKEMEIMKRTTRFYKRSCISTFSINHTDEICEEMGWKSWRKNNWLSEAFSPYCSQDYQEQK</sequence>